<proteinExistence type="predicted"/>
<dbReference type="Pfam" id="PF20160">
    <property type="entry name" value="C-JID"/>
    <property type="match status" value="4"/>
</dbReference>
<dbReference type="FunFam" id="3.40.50.10140:FF:000007">
    <property type="entry name" value="Disease resistance protein (TIR-NBS-LRR class)"/>
    <property type="match status" value="1"/>
</dbReference>
<keyword evidence="4" id="KW-0520">NAD</keyword>
<feature type="region of interest" description="Disordered" evidence="5">
    <location>
        <begin position="2015"/>
        <end position="2041"/>
    </location>
</feature>
<dbReference type="GO" id="GO:0006952">
    <property type="term" value="P:defense response"/>
    <property type="evidence" value="ECO:0007669"/>
    <property type="project" value="InterPro"/>
</dbReference>
<keyword evidence="2" id="KW-0677">Repeat</keyword>
<dbReference type="Gramene" id="evm.model.04.597">
    <property type="protein sequence ID" value="cds.evm.model.04.597"/>
    <property type="gene ID" value="evm.TU.04.597"/>
</dbReference>
<dbReference type="Gene3D" id="1.10.8.430">
    <property type="entry name" value="Helical domain of apoptotic protease-activating factors"/>
    <property type="match status" value="1"/>
</dbReference>
<dbReference type="Gene3D" id="3.40.50.10140">
    <property type="entry name" value="Toll/interleukin-1 receptor homology (TIR) domain"/>
    <property type="match status" value="1"/>
</dbReference>
<dbReference type="Gene3D" id="3.80.10.10">
    <property type="entry name" value="Ribonuclease Inhibitor"/>
    <property type="match status" value="2"/>
</dbReference>
<dbReference type="Pfam" id="PF00560">
    <property type="entry name" value="LRR_1"/>
    <property type="match status" value="1"/>
</dbReference>
<keyword evidence="1" id="KW-0433">Leucine-rich repeat</keyword>
<evidence type="ECO:0000256" key="5">
    <source>
        <dbReference type="SAM" id="MobiDB-lite"/>
    </source>
</evidence>
<feature type="compositionally biased region" description="Polar residues" evidence="5">
    <location>
        <begin position="2020"/>
        <end position="2031"/>
    </location>
</feature>
<dbReference type="PANTHER" id="PTHR11017:SF559">
    <property type="entry name" value="DISEASE RESISTANCE PROTEIN CHL1"/>
    <property type="match status" value="1"/>
</dbReference>
<evidence type="ECO:0000313" key="8">
    <source>
        <dbReference type="Proteomes" id="UP000596661"/>
    </source>
</evidence>
<dbReference type="Pfam" id="PF23282">
    <property type="entry name" value="WHD_ROQ1"/>
    <property type="match status" value="1"/>
</dbReference>
<feature type="domain" description="TIR" evidence="6">
    <location>
        <begin position="2"/>
        <end position="157"/>
    </location>
</feature>
<dbReference type="EMBL" id="UZAU01000365">
    <property type="status" value="NOT_ANNOTATED_CDS"/>
    <property type="molecule type" value="Genomic_DNA"/>
</dbReference>
<dbReference type="PROSITE" id="PS50104">
    <property type="entry name" value="TIR"/>
    <property type="match status" value="1"/>
</dbReference>
<protein>
    <recommendedName>
        <fullName evidence="6">TIR domain-containing protein</fullName>
    </recommendedName>
</protein>
<dbReference type="InterPro" id="IPR000157">
    <property type="entry name" value="TIR_dom"/>
</dbReference>
<dbReference type="GO" id="GO:0043531">
    <property type="term" value="F:ADP binding"/>
    <property type="evidence" value="ECO:0007669"/>
    <property type="project" value="InterPro"/>
</dbReference>
<keyword evidence="8" id="KW-1185">Reference proteome</keyword>
<dbReference type="InterPro" id="IPR035897">
    <property type="entry name" value="Toll_tir_struct_dom_sf"/>
</dbReference>
<dbReference type="EnsemblPlants" id="evm.model.04.597">
    <property type="protein sequence ID" value="cds.evm.model.04.597"/>
    <property type="gene ID" value="evm.TU.04.597"/>
</dbReference>
<dbReference type="InterPro" id="IPR027417">
    <property type="entry name" value="P-loop_NTPase"/>
</dbReference>
<dbReference type="InterPro" id="IPR001611">
    <property type="entry name" value="Leu-rich_rpt"/>
</dbReference>
<dbReference type="SUPFAM" id="SSF52058">
    <property type="entry name" value="L domain-like"/>
    <property type="match status" value="2"/>
</dbReference>
<dbReference type="SUPFAM" id="SSF52200">
    <property type="entry name" value="Toll/Interleukin receptor TIR domain"/>
    <property type="match status" value="1"/>
</dbReference>
<evidence type="ECO:0000256" key="3">
    <source>
        <dbReference type="ARBA" id="ARBA00022821"/>
    </source>
</evidence>
<dbReference type="PANTHER" id="PTHR11017">
    <property type="entry name" value="LEUCINE-RICH REPEAT-CONTAINING PROTEIN"/>
    <property type="match status" value="1"/>
</dbReference>
<dbReference type="InterPro" id="IPR032675">
    <property type="entry name" value="LRR_dom_sf"/>
</dbReference>
<evidence type="ECO:0000313" key="7">
    <source>
        <dbReference type="EnsemblPlants" id="cds.evm.model.04.597"/>
    </source>
</evidence>
<dbReference type="InterPro" id="IPR044974">
    <property type="entry name" value="Disease_R_plants"/>
</dbReference>
<dbReference type="InterPro" id="IPR058192">
    <property type="entry name" value="WHD_ROQ1-like"/>
</dbReference>
<dbReference type="Proteomes" id="UP000596661">
    <property type="component" value="Chromosome 4"/>
</dbReference>
<reference evidence="7" key="1">
    <citation type="submission" date="2018-11" db="EMBL/GenBank/DDBJ databases">
        <authorList>
            <person name="Grassa J C."/>
        </authorList>
    </citation>
    <scope>NUCLEOTIDE SEQUENCE [LARGE SCALE GENOMIC DNA]</scope>
</reference>
<dbReference type="GO" id="GO:0061809">
    <property type="term" value="F:NAD+ nucleosidase activity, cyclic ADP-ribose generating"/>
    <property type="evidence" value="ECO:0007669"/>
    <property type="project" value="UniProtKB-EC"/>
</dbReference>
<evidence type="ECO:0000256" key="4">
    <source>
        <dbReference type="ARBA" id="ARBA00023027"/>
    </source>
</evidence>
<dbReference type="PRINTS" id="PR00364">
    <property type="entry name" value="DISEASERSIST"/>
</dbReference>
<name>A0A803PI26_CANSA</name>
<dbReference type="SMART" id="SM00369">
    <property type="entry name" value="LRR_TYP"/>
    <property type="match status" value="3"/>
</dbReference>
<dbReference type="InterPro" id="IPR042197">
    <property type="entry name" value="Apaf_helical"/>
</dbReference>
<dbReference type="Pfam" id="PF23286">
    <property type="entry name" value="LRR_13"/>
    <property type="match status" value="1"/>
</dbReference>
<dbReference type="SUPFAM" id="SSF52540">
    <property type="entry name" value="P-loop containing nucleoside triphosphate hydrolases"/>
    <property type="match status" value="1"/>
</dbReference>
<dbReference type="InterPro" id="IPR058546">
    <property type="entry name" value="RPS4B/Roq1-like_LRR"/>
</dbReference>
<organism evidence="7 8">
    <name type="scientific">Cannabis sativa</name>
    <name type="common">Hemp</name>
    <name type="synonym">Marijuana</name>
    <dbReference type="NCBI Taxonomy" id="3483"/>
    <lineage>
        <taxon>Eukaryota</taxon>
        <taxon>Viridiplantae</taxon>
        <taxon>Streptophyta</taxon>
        <taxon>Embryophyta</taxon>
        <taxon>Tracheophyta</taxon>
        <taxon>Spermatophyta</taxon>
        <taxon>Magnoliopsida</taxon>
        <taxon>eudicotyledons</taxon>
        <taxon>Gunneridae</taxon>
        <taxon>Pentapetalae</taxon>
        <taxon>rosids</taxon>
        <taxon>fabids</taxon>
        <taxon>Rosales</taxon>
        <taxon>Cannabaceae</taxon>
        <taxon>Cannabis</taxon>
    </lineage>
</organism>
<sequence length="2041" mass="233871">MRKFDVFLSFRGEDTRRGFTGHLYAALNQRHIHTFMDDGKLEKGKTIAPELLKAIEESKIAVVIISRNYASSTWCLEELLKIFECHNKINGERITVFPVFYQVDPSHVRKQTGVFEEAFAEHDKVFKDHVGKVLIILDDVDQSKQIETLVGNYDEQHELFGPGSRIIVTTRNAHLLKRFGENNIYEVGKLDEEEAIKLFSRKAFRMDHPTNGYKDKSIEVVKYANGLPLALEVLGSFLYGRNIEAWSSTLSRLKEHPNEDIVGPLQVSFDGLKRTEKAMFLDIACFFRGEEKCRVIKILGASDYSPLIDIDVLVEKSLVTYVGDKLWMHDLLQELGWDIVSRESPKQPGNRSRLWLQQDILNVLEENKGTQAVEGMFLRLPKTEQELNLNVDPFSKMCCMRLLKICNVKFSRCVIGSLSKELRLLEWHGYPLKSLPTSFQPRKLVELNLSNSRIEKILWKENMVSEMLMMINLSNCQYLTKIPNFNTTPNLEKLILRGCKRLSMIHPSVGVLKKLVLLNLKGCESLQILCKEMELESLETLILSGCSKLSKFPEIVGNMKELTQLYLDGTAIVELPKSIKCLSSLTLLNLKDCKNLLTLPNIICSLTTLTNLNISGCSCLDQLPENLGNLECLEELDASETAIREVPSSISLLKNLKHLSFRGCSGMPNKSWLLNLCNCLFAVEGSEPVGLMLPNSFSGLLSLKSLDLSKCSIQEGAVPDDLWQLSSLEELDLSENNFRSMPDSICQLSELRELRLNRCSRLESLPKLPLSVKYVNARYCAALETSNEHTIWISSKGLCVIDCQKLNEEKECKGYKIPTSNKHVVPLLHTSCEDHVYRGNEFTHFFPHTTIPDWCSNSSTGSLVTIQLPPDLEHNNMWMGLALCIVFEVQTRVNTNSTVLPAICRFYTDEDCMEISLGQFNDKEYITSEESYGVCKYIPRKCFDGHLDKASRVEVSISLNSTCISVKMCGAHLIYKQDVTKFVRDLFPIDDVQDYFNHCQDIVDRVTKTIPVGEVESIITDRRIIDMMESAEQEHKGTSSELSDEAESKFTSPNRFLLHVDSTDSTISIPKQGWRSFSTMELRSKLQLSLSRLFQESYAGYLDFGCIFPLKAILPWFTYQCVGRHAFCCLTPNLLEDKKWLGFALYVVFRSRLPFSLNNLDSESSASVVAHLHIKPGGMLHSTRFSLKNDNLVGSEHRLVLLYVPCVHFPKVLNQCGQINALFATSNSDYLEIEICGIRKVYENDMKDLIQTIIECTIESPNVHHEQYCKTFGDMGNKILDEVDIPSEEKDFNLGYCYSKLPREHKILHRQVQEVDYNSNFSNSQSQLPTENGKDITQHFIQKYYQSFNQLLKYNYCFPPSEIPKLFHHQNNDYSIKIQLLPEESNWIGLALWAYFSTEESLTGKVDENQESAYSHFLNCYLETDEGSLEPIHSYRITNEEIKWLPHLGGFIWLSYIPCGSLSDQFISFIEASFGSERPGLLVNNCGIQLVYDQQEFEQMILHCMNAFFEDWDLMQESLVENNSALDVSPSSTDSESEPTYIVLDITAETALLESHSTAEWINNLEKFLSKYFKVSLVVMLSLAGHTISFLRSFDPYFRFNFCFPRKKVLEWFKYQTDRPKVIFQIPRDLYDDKNWLGFVMCAAFTVHEHPAAILDNLCSEMDVHLMCHFILDQENCLMPAPIFRISKEKFKWLNLRGFIWLTYIPKNAFTEYLNEVSYVQAEMHSFDCPGLEVERCGMRLLYQDDVQEFQQTIIKCVTSFFDDLDPICQFLKDKNKEKSPDFDDSYIVPRNQRTDIELLVIEFHRHSIYNSCFTATEILEWFRNYNTGCPSVKIELPTTLLSDDNWIGLALCACFSDLDYKHPNACSIDHLDNTRQCSHRLICHLQTERGSLEHLHVHQTTNEEFIYLDQQGRFIWLSYIPKGWFSNQQLNGCSLLEASFVSDSGRRLHVEKCGLRLLFRHDEDEFKESIAYCMKSLSQNEDFVCLSNKSKTKMYSNGTIGCEAGTSINSCSIPKVDPNSETSRGPNPTSIKGKEKLVSE</sequence>
<evidence type="ECO:0000256" key="2">
    <source>
        <dbReference type="ARBA" id="ARBA00022737"/>
    </source>
</evidence>
<dbReference type="GO" id="GO:0007165">
    <property type="term" value="P:signal transduction"/>
    <property type="evidence" value="ECO:0007669"/>
    <property type="project" value="InterPro"/>
</dbReference>
<evidence type="ECO:0000256" key="1">
    <source>
        <dbReference type="ARBA" id="ARBA00022614"/>
    </source>
</evidence>
<dbReference type="SMART" id="SM00255">
    <property type="entry name" value="TIR"/>
    <property type="match status" value="1"/>
</dbReference>
<keyword evidence="3" id="KW-0611">Plant defense</keyword>
<reference evidence="7" key="2">
    <citation type="submission" date="2021-03" db="UniProtKB">
        <authorList>
            <consortium name="EnsemblPlants"/>
        </authorList>
    </citation>
    <scope>IDENTIFICATION</scope>
</reference>
<accession>A0A803PI26</accession>
<dbReference type="InterPro" id="IPR045344">
    <property type="entry name" value="C-JID"/>
</dbReference>
<dbReference type="Pfam" id="PF01582">
    <property type="entry name" value="TIR"/>
    <property type="match status" value="1"/>
</dbReference>
<evidence type="ECO:0000259" key="6">
    <source>
        <dbReference type="PROSITE" id="PS50104"/>
    </source>
</evidence>
<dbReference type="InterPro" id="IPR003591">
    <property type="entry name" value="Leu-rich_rpt_typical-subtyp"/>
</dbReference>
<dbReference type="PROSITE" id="PS51450">
    <property type="entry name" value="LRR"/>
    <property type="match status" value="1"/>
</dbReference>